<dbReference type="GO" id="GO:0043213">
    <property type="term" value="P:bacteriocin transport"/>
    <property type="evidence" value="ECO:0007669"/>
    <property type="project" value="InterPro"/>
</dbReference>
<dbReference type="EMBL" id="QFXC01000007">
    <property type="protein sequence ID" value="RDH84926.1"/>
    <property type="molecule type" value="Genomic_DNA"/>
</dbReference>
<reference evidence="3 4" key="1">
    <citation type="journal article" date="2018" name="ISME J.">
        <title>Endosymbiont genomes yield clues of tubeworm success.</title>
        <authorList>
            <person name="Li Y."/>
            <person name="Liles M.R."/>
            <person name="Halanych K.M."/>
        </authorList>
    </citation>
    <scope>NUCLEOTIDE SEQUENCE [LARGE SCALE GENOMIC DNA]</scope>
    <source>
        <strain evidence="3">A1464</strain>
    </source>
</reference>
<feature type="compositionally biased region" description="Basic and acidic residues" evidence="1">
    <location>
        <begin position="71"/>
        <end position="91"/>
    </location>
</feature>
<accession>A0A370DL88</accession>
<proteinExistence type="predicted"/>
<gene>
    <name evidence="3" type="primary">tolA</name>
    <name evidence="3" type="ORF">DIZ80_05535</name>
</gene>
<dbReference type="SUPFAM" id="SSF74653">
    <property type="entry name" value="TolA/TonB C-terminal domain"/>
    <property type="match status" value="1"/>
</dbReference>
<dbReference type="Pfam" id="PF13103">
    <property type="entry name" value="TonB_2"/>
    <property type="match status" value="1"/>
</dbReference>
<evidence type="ECO:0000256" key="1">
    <source>
        <dbReference type="SAM" id="MobiDB-lite"/>
    </source>
</evidence>
<protein>
    <submittedName>
        <fullName evidence="3">Cell envelope integrity protein TolA</fullName>
    </submittedName>
</protein>
<dbReference type="InterPro" id="IPR014161">
    <property type="entry name" value="Tol-Pal_TolA"/>
</dbReference>
<dbReference type="GO" id="GO:0019534">
    <property type="term" value="F:toxin transmembrane transporter activity"/>
    <property type="evidence" value="ECO:0007669"/>
    <property type="project" value="InterPro"/>
</dbReference>
<comment type="caution">
    <text evidence="3">The sequence shown here is derived from an EMBL/GenBank/DDBJ whole genome shotgun (WGS) entry which is preliminary data.</text>
</comment>
<feature type="transmembrane region" description="Helical" evidence="2">
    <location>
        <begin position="12"/>
        <end position="32"/>
    </location>
</feature>
<evidence type="ECO:0000313" key="4">
    <source>
        <dbReference type="Proteomes" id="UP000254266"/>
    </source>
</evidence>
<dbReference type="AlphaFoldDB" id="A0A370DL88"/>
<evidence type="ECO:0000256" key="2">
    <source>
        <dbReference type="SAM" id="Phobius"/>
    </source>
</evidence>
<name>A0A370DL88_9GAMM</name>
<feature type="region of interest" description="Disordered" evidence="1">
    <location>
        <begin position="71"/>
        <end position="178"/>
    </location>
</feature>
<dbReference type="NCBIfam" id="TIGR02794">
    <property type="entry name" value="tolA_full"/>
    <property type="match status" value="1"/>
</dbReference>
<feature type="compositionally biased region" description="Basic and acidic residues" evidence="1">
    <location>
        <begin position="141"/>
        <end position="178"/>
    </location>
</feature>
<keyword evidence="2" id="KW-0812">Transmembrane</keyword>
<keyword evidence="2" id="KW-1133">Transmembrane helix</keyword>
<dbReference type="GO" id="GO:0016020">
    <property type="term" value="C:membrane"/>
    <property type="evidence" value="ECO:0007669"/>
    <property type="project" value="InterPro"/>
</dbReference>
<evidence type="ECO:0000313" key="3">
    <source>
        <dbReference type="EMBL" id="RDH84926.1"/>
    </source>
</evidence>
<keyword evidence="4" id="KW-1185">Reference proteome</keyword>
<sequence>MHNSIISQIKNHPILFVLSVGLHLLLVVILIFNMAPSVPKMPAAEKVDTVKAVIIDASVVEKEKQKLIRAEQKKQDKQLAQKNRLDRDAKKARDKRKKEEKRLAKLKNDEKKRKQKLARKEKAEKEKKKNELAKLKKQKEKLKQEQKELEKKRRDEQQKLAAIESKRKAEEAAERKKRLDEKLAAEAEVRRQAQDAEMRRQMLEEERRLAKRSAENQKLLAQYIYQIQRKVEINWNAPASMTSGWSCEIMVEQNRFGEVQNVRTKQCSGSDAFKSTVERAVRKASPLPEAPNNDVFEKKLNFIFRPDV</sequence>
<feature type="compositionally biased region" description="Basic and acidic residues" evidence="1">
    <location>
        <begin position="100"/>
        <end position="134"/>
    </location>
</feature>
<dbReference type="Gene3D" id="3.30.1150.10">
    <property type="match status" value="1"/>
</dbReference>
<organism evidence="3 4">
    <name type="scientific">endosymbiont of Galathealinum brachiosum</name>
    <dbReference type="NCBI Taxonomy" id="2200906"/>
    <lineage>
        <taxon>Bacteria</taxon>
        <taxon>Pseudomonadati</taxon>
        <taxon>Pseudomonadota</taxon>
        <taxon>Gammaproteobacteria</taxon>
        <taxon>sulfur-oxidizing symbionts</taxon>
    </lineage>
</organism>
<dbReference type="Proteomes" id="UP000254266">
    <property type="component" value="Unassembled WGS sequence"/>
</dbReference>
<keyword evidence="2" id="KW-0472">Membrane</keyword>